<proteinExistence type="predicted"/>
<keyword evidence="1" id="KW-0472">Membrane</keyword>
<reference evidence="3 4" key="1">
    <citation type="submission" date="2018-02" db="EMBL/GenBank/DDBJ databases">
        <title>Draft genome sequence of Mycobacterium virginiense isolated from mud of a swine farm in Japan.</title>
        <authorList>
            <person name="Ohya K."/>
        </authorList>
    </citation>
    <scope>NUCLEOTIDE SEQUENCE [LARGE SCALE GENOMIC DNA]</scope>
    <source>
        <strain evidence="3 4">GF75</strain>
    </source>
</reference>
<dbReference type="AlphaFoldDB" id="A0A9X7NZD8"/>
<gene>
    <name evidence="3" type="ORF">C5U48_07025</name>
</gene>
<evidence type="ECO:0000313" key="3">
    <source>
        <dbReference type="EMBL" id="PQM52943.1"/>
    </source>
</evidence>
<feature type="transmembrane region" description="Helical" evidence="1">
    <location>
        <begin position="42"/>
        <end position="62"/>
    </location>
</feature>
<accession>A0A9X7NZD8</accession>
<dbReference type="Proteomes" id="UP000237911">
    <property type="component" value="Unassembled WGS sequence"/>
</dbReference>
<evidence type="ECO:0000313" key="4">
    <source>
        <dbReference type="Proteomes" id="UP000237911"/>
    </source>
</evidence>
<dbReference type="RefSeq" id="WP_046282636.1">
    <property type="nucleotide sequence ID" value="NZ_CP092430.2"/>
</dbReference>
<protein>
    <submittedName>
        <fullName evidence="3">SHOCT domain-containing protein</fullName>
    </submittedName>
</protein>
<sequence>MLWRYVKAQLLVLLCGGLVGPIFLIAYYAIGEYEMTQWMYYSGIAITVVDVLVALALTYFGARSASDAALLERDGVLALAQITGITETGTRINDQPLVKLQLHITGPGLAPMDRDDRVIASVSRLGNITARKLVVQVDPVSGKHRIDWERSAVVNGLVPAQFNVAEDGQTYDLSGQSGPLMEILQLLKSHGVGLNQMVDVRSNPALRQQISAVVRRAVAQQSATAEPVAAPAGEQPSVGERLQELSALHAAGTVTDEEYAQKRAQIIADL</sequence>
<feature type="transmembrane region" description="Helical" evidence="1">
    <location>
        <begin position="12"/>
        <end position="30"/>
    </location>
</feature>
<evidence type="ECO:0000259" key="2">
    <source>
        <dbReference type="Pfam" id="PF09851"/>
    </source>
</evidence>
<dbReference type="InterPro" id="IPR018649">
    <property type="entry name" value="SHOCT"/>
</dbReference>
<keyword evidence="1" id="KW-0812">Transmembrane</keyword>
<comment type="caution">
    <text evidence="3">The sequence shown here is derived from an EMBL/GenBank/DDBJ whole genome shotgun (WGS) entry which is preliminary data.</text>
</comment>
<dbReference type="Pfam" id="PF09851">
    <property type="entry name" value="SHOCT"/>
    <property type="match status" value="1"/>
</dbReference>
<name>A0A9X7NZD8_9MYCO</name>
<feature type="domain" description="SHOCT" evidence="2">
    <location>
        <begin position="240"/>
        <end position="266"/>
    </location>
</feature>
<keyword evidence="1" id="KW-1133">Transmembrane helix</keyword>
<organism evidence="3 4">
    <name type="scientific">Mycolicibacter virginiensis</name>
    <dbReference type="NCBI Taxonomy" id="1795032"/>
    <lineage>
        <taxon>Bacteria</taxon>
        <taxon>Bacillati</taxon>
        <taxon>Actinomycetota</taxon>
        <taxon>Actinomycetes</taxon>
        <taxon>Mycobacteriales</taxon>
        <taxon>Mycobacteriaceae</taxon>
        <taxon>Mycolicibacter</taxon>
    </lineage>
</organism>
<dbReference type="EMBL" id="PUEV01000019">
    <property type="protein sequence ID" value="PQM52943.1"/>
    <property type="molecule type" value="Genomic_DNA"/>
</dbReference>
<evidence type="ECO:0000256" key="1">
    <source>
        <dbReference type="SAM" id="Phobius"/>
    </source>
</evidence>
<keyword evidence="4" id="KW-1185">Reference proteome</keyword>